<comment type="caution">
    <text evidence="3">The sequence shown here is derived from an EMBL/GenBank/DDBJ whole genome shotgun (WGS) entry which is preliminary data.</text>
</comment>
<keyword evidence="2" id="KW-0812">Transmembrane</keyword>
<organism evidence="3 4">
    <name type="scientific">Prorocentrum cordatum</name>
    <dbReference type="NCBI Taxonomy" id="2364126"/>
    <lineage>
        <taxon>Eukaryota</taxon>
        <taxon>Sar</taxon>
        <taxon>Alveolata</taxon>
        <taxon>Dinophyceae</taxon>
        <taxon>Prorocentrales</taxon>
        <taxon>Prorocentraceae</taxon>
        <taxon>Prorocentrum</taxon>
    </lineage>
</organism>
<keyword evidence="2" id="KW-0472">Membrane</keyword>
<feature type="compositionally biased region" description="Low complexity" evidence="1">
    <location>
        <begin position="29"/>
        <end position="42"/>
    </location>
</feature>
<dbReference type="EMBL" id="CAUYUJ010022281">
    <property type="protein sequence ID" value="CAK0909891.1"/>
    <property type="molecule type" value="Genomic_DNA"/>
</dbReference>
<protein>
    <submittedName>
        <fullName evidence="3">Uncharacterized protein</fullName>
    </submittedName>
</protein>
<accession>A0ABN9YAY7</accession>
<feature type="compositionally biased region" description="Pro residues" evidence="1">
    <location>
        <begin position="87"/>
        <end position="100"/>
    </location>
</feature>
<feature type="transmembrane region" description="Helical" evidence="2">
    <location>
        <begin position="412"/>
        <end position="433"/>
    </location>
</feature>
<evidence type="ECO:0000256" key="1">
    <source>
        <dbReference type="SAM" id="MobiDB-lite"/>
    </source>
</evidence>
<evidence type="ECO:0000313" key="3">
    <source>
        <dbReference type="EMBL" id="CAK0909891.1"/>
    </source>
</evidence>
<evidence type="ECO:0000313" key="4">
    <source>
        <dbReference type="Proteomes" id="UP001189429"/>
    </source>
</evidence>
<keyword evidence="4" id="KW-1185">Reference proteome</keyword>
<proteinExistence type="predicted"/>
<feature type="transmembrane region" description="Helical" evidence="2">
    <location>
        <begin position="328"/>
        <end position="352"/>
    </location>
</feature>
<feature type="compositionally biased region" description="Low complexity" evidence="1">
    <location>
        <begin position="163"/>
        <end position="190"/>
    </location>
</feature>
<dbReference type="Proteomes" id="UP001189429">
    <property type="component" value="Unassembled WGS sequence"/>
</dbReference>
<gene>
    <name evidence="3" type="ORF">PCOR1329_LOCUS84190</name>
</gene>
<sequence>MTPLRVLAPPLRAGTQDAAVQRSQGSRGGSAAVPPAARASSAEGPRARSASPCVRTYLRVAGTPRRPVQRALSGVLLGSWGTVQVPPGAPAEPPGAPSAPAPTRRSPAPPALRVARQAPPSVAWLPPPPPPSSLGRGGACAAPKELGRPGGAVCVQRGGSPWAAATAPAAPAAAPAPAAPAEAAQPAAEPRGCPAGGGETGLLGRRPNRWRRPQQSPCPRAAAAGGGAGRGPPSAQAQEESPGRLPVAGGGVGVVPLKQVPRWSSHLRRRSPMESTSLESGPAEAARGAVHPGPGSASACSHPADPCPAEQERSLTCCSKPWCSLHDVALIITFVHVMLLVLAAVALLTAAVPNPAPWLSVEVLATRRGIQCTVCPTECDSILPMLDPVVLRIVVVLDSVVRRGVKVLVPEVLLEGVLLVALLISLEGVRLQLPRFVELHTVAVLAFVVLLVVEVLVPGVLLKDAVRFALRA</sequence>
<feature type="region of interest" description="Disordered" evidence="1">
    <location>
        <begin position="80"/>
        <end position="302"/>
    </location>
</feature>
<feature type="region of interest" description="Disordered" evidence="1">
    <location>
        <begin position="1"/>
        <end position="52"/>
    </location>
</feature>
<evidence type="ECO:0000256" key="2">
    <source>
        <dbReference type="SAM" id="Phobius"/>
    </source>
</evidence>
<reference evidence="3" key="1">
    <citation type="submission" date="2023-10" db="EMBL/GenBank/DDBJ databases">
        <authorList>
            <person name="Chen Y."/>
            <person name="Shah S."/>
            <person name="Dougan E. K."/>
            <person name="Thang M."/>
            <person name="Chan C."/>
        </authorList>
    </citation>
    <scope>NUCLEOTIDE SEQUENCE [LARGE SCALE GENOMIC DNA]</scope>
</reference>
<feature type="transmembrane region" description="Helical" evidence="2">
    <location>
        <begin position="439"/>
        <end position="462"/>
    </location>
</feature>
<keyword evidence="2" id="KW-1133">Transmembrane helix</keyword>
<name>A0ABN9YAY7_9DINO</name>